<organism evidence="2 3">
    <name type="scientific">Cirrhinus mrigala</name>
    <name type="common">Mrigala</name>
    <dbReference type="NCBI Taxonomy" id="683832"/>
    <lineage>
        <taxon>Eukaryota</taxon>
        <taxon>Metazoa</taxon>
        <taxon>Chordata</taxon>
        <taxon>Craniata</taxon>
        <taxon>Vertebrata</taxon>
        <taxon>Euteleostomi</taxon>
        <taxon>Actinopterygii</taxon>
        <taxon>Neopterygii</taxon>
        <taxon>Teleostei</taxon>
        <taxon>Ostariophysi</taxon>
        <taxon>Cypriniformes</taxon>
        <taxon>Cyprinidae</taxon>
        <taxon>Labeoninae</taxon>
        <taxon>Labeonini</taxon>
        <taxon>Cirrhinus</taxon>
    </lineage>
</organism>
<sequence length="51" mass="6088">MQFLILTFLLGGTSTYWRSMVRDPVLWKYFLRPFISSAVLDDSEMQFDYMA</sequence>
<protein>
    <submittedName>
        <fullName evidence="2">Uncharacterized protein</fullName>
    </submittedName>
</protein>
<dbReference type="EMBL" id="JAMKFB020000008">
    <property type="protein sequence ID" value="KAL0186801.1"/>
    <property type="molecule type" value="Genomic_DNA"/>
</dbReference>
<keyword evidence="3" id="KW-1185">Reference proteome</keyword>
<proteinExistence type="predicted"/>
<dbReference type="Proteomes" id="UP001529510">
    <property type="component" value="Unassembled WGS sequence"/>
</dbReference>
<name>A0ABD0QL64_CIRMR</name>
<feature type="chain" id="PRO_5044846022" evidence="1">
    <location>
        <begin position="16"/>
        <end position="51"/>
    </location>
</feature>
<evidence type="ECO:0000313" key="3">
    <source>
        <dbReference type="Proteomes" id="UP001529510"/>
    </source>
</evidence>
<comment type="caution">
    <text evidence="2">The sequence shown here is derived from an EMBL/GenBank/DDBJ whole genome shotgun (WGS) entry which is preliminary data.</text>
</comment>
<reference evidence="2 3" key="1">
    <citation type="submission" date="2024-05" db="EMBL/GenBank/DDBJ databases">
        <title>Genome sequencing and assembly of Indian major carp, Cirrhinus mrigala (Hamilton, 1822).</title>
        <authorList>
            <person name="Mohindra V."/>
            <person name="Chowdhury L.M."/>
            <person name="Lal K."/>
            <person name="Jena J.K."/>
        </authorList>
    </citation>
    <scope>NUCLEOTIDE SEQUENCE [LARGE SCALE GENOMIC DNA]</scope>
    <source>
        <strain evidence="2">CM1030</strain>
        <tissue evidence="2">Blood</tissue>
    </source>
</reference>
<keyword evidence="1" id="KW-0732">Signal</keyword>
<feature type="non-terminal residue" evidence="2">
    <location>
        <position position="51"/>
    </location>
</feature>
<accession>A0ABD0QL64</accession>
<dbReference type="Gene3D" id="1.20.1280.50">
    <property type="match status" value="1"/>
</dbReference>
<gene>
    <name evidence="2" type="ORF">M9458_018471</name>
</gene>
<feature type="signal peptide" evidence="1">
    <location>
        <begin position="1"/>
        <end position="15"/>
    </location>
</feature>
<evidence type="ECO:0000256" key="1">
    <source>
        <dbReference type="SAM" id="SignalP"/>
    </source>
</evidence>
<dbReference type="AlphaFoldDB" id="A0ABD0QL64"/>
<evidence type="ECO:0000313" key="2">
    <source>
        <dbReference type="EMBL" id="KAL0186801.1"/>
    </source>
</evidence>